<protein>
    <submittedName>
        <fullName evidence="1">Uncharacterized protein</fullName>
    </submittedName>
</protein>
<evidence type="ECO:0000313" key="2">
    <source>
        <dbReference type="Proteomes" id="UP001234585"/>
    </source>
</evidence>
<dbReference type="Proteomes" id="UP001234585">
    <property type="component" value="Plasmid unnamed1"/>
</dbReference>
<reference evidence="1 2" key="1">
    <citation type="submission" date="2023-08" db="EMBL/GenBank/DDBJ databases">
        <title>Pathogen: clinical or host-associated sample.</title>
        <authorList>
            <person name="Hergert J."/>
            <person name="Casey R."/>
            <person name="Wagner J."/>
            <person name="Young E.L."/>
            <person name="Oakeson K.F."/>
        </authorList>
    </citation>
    <scope>NUCLEOTIDE SEQUENCE [LARGE SCALE GENOMIC DNA]</scope>
    <source>
        <strain evidence="1 2">1760953</strain>
        <plasmid evidence="1 2">unnamed1</plasmid>
    </source>
</reference>
<keyword evidence="2" id="KW-1185">Reference proteome</keyword>
<accession>A0AA50CT39</accession>
<proteinExistence type="predicted"/>
<dbReference type="AlphaFoldDB" id="A0AA50CT39"/>
<dbReference type="EMBL" id="CP132303">
    <property type="protein sequence ID" value="WLR99986.1"/>
    <property type="molecule type" value="Genomic_DNA"/>
</dbReference>
<evidence type="ECO:0000313" key="1">
    <source>
        <dbReference type="EMBL" id="WLR99986.1"/>
    </source>
</evidence>
<dbReference type="RefSeq" id="WP_134650368.1">
    <property type="nucleotide sequence ID" value="NZ_CP132303.1"/>
</dbReference>
<keyword evidence="1" id="KW-0614">Plasmid</keyword>
<name>A0AA50CT39_9HYPH</name>
<organism evidence="1 2">
    <name type="scientific">Shinella sumterensis</name>
    <dbReference type="NCBI Taxonomy" id="1967501"/>
    <lineage>
        <taxon>Bacteria</taxon>
        <taxon>Pseudomonadati</taxon>
        <taxon>Pseudomonadota</taxon>
        <taxon>Alphaproteobacteria</taxon>
        <taxon>Hyphomicrobiales</taxon>
        <taxon>Rhizobiaceae</taxon>
        <taxon>Shinella</taxon>
    </lineage>
</organism>
<sequence length="73" mass="7858">MPTTYQIVALSALDPEGTDTRDEPKLVFPDALKMAQGLKDQGKAFRVFADGEPSGDQLQALRDLGAVEVLPTI</sequence>
<geneLocation type="plasmid" evidence="1 2">
    <name>unnamed1</name>
</geneLocation>
<gene>
    <name evidence="1" type="ORF">Q9313_18035</name>
</gene>